<reference evidence="3" key="1">
    <citation type="journal article" date="2017" name="Nat. Microbiol.">
        <title>Global analysis of biosynthetic gene clusters reveals vast potential of secondary metabolite production in Penicillium species.</title>
        <authorList>
            <person name="Nielsen J.C."/>
            <person name="Grijseels S."/>
            <person name="Prigent S."/>
            <person name="Ji B."/>
            <person name="Dainat J."/>
            <person name="Nielsen K.F."/>
            <person name="Frisvad J.C."/>
            <person name="Workman M."/>
            <person name="Nielsen J."/>
        </authorList>
    </citation>
    <scope>NUCLEOTIDE SEQUENCE [LARGE SCALE GENOMIC DNA]</scope>
    <source>
        <strain evidence="3">IBT 24891</strain>
    </source>
</reference>
<dbReference type="Pfam" id="PF13679">
    <property type="entry name" value="Methyltransf_32"/>
    <property type="match status" value="1"/>
</dbReference>
<accession>A0A1V6TGJ9</accession>
<dbReference type="AlphaFoldDB" id="A0A1V6TGJ9"/>
<dbReference type="EMBL" id="MLKD01000006">
    <property type="protein sequence ID" value="OQE25134.1"/>
    <property type="molecule type" value="Genomic_DNA"/>
</dbReference>
<name>A0A1V6TGJ9_9EURO</name>
<dbReference type="PANTHER" id="PTHR12496">
    <property type="entry name" value="CGI-41 METHYLTRANSFERASE"/>
    <property type="match status" value="1"/>
</dbReference>
<dbReference type="Proteomes" id="UP000191285">
    <property type="component" value="Unassembled WGS sequence"/>
</dbReference>
<proteinExistence type="predicted"/>
<dbReference type="InterPro" id="IPR025714">
    <property type="entry name" value="Methyltranfer_dom"/>
</dbReference>
<comment type="caution">
    <text evidence="2">The sequence shown here is derived from an EMBL/GenBank/DDBJ whole genome shotgun (WGS) entry which is preliminary data.</text>
</comment>
<sequence length="625" mass="69955">MAFDRPLPISEEWESPDAYLETLLSFSTTSVLFMNLCGGVHMVDFLTREPDLYTTILPEDWRSFFAQHDTQDIIRLLLREDVESLRGVGGSSLDQSNRTWNGAAFPPTSLLEYISNVRRLALKREVRDSSVERIELPKQVAMRMNKKKVHEVQCLSQHVAALSKTVHDLRGEPVSHIVDFGSGQNYLGRTLVSPPYHKNIIAIERTHQYISGAKNMDVRAKLAEDPKAQKFRKSKESCSGCDETPGVTFAETLTSAPPTIEGSRISESEDASLVDMLGGIKLQPDEMPSLAKSLVSKEPPKEEKNSGGTLSYVEHEIQDGYLEPIVDHIIRPPLAEAFDKSGTPDEHTNARIMVVSLHSCGNLVHHGIRSLILNPSIVAVAMIGCCYNLLTERLGPTTCDLPILPSFHPRLEETGTSYDPHGFPMSRYYENYQSPGATTGMKLNITARALAVQAPYNWGLEDSEVSFTRHYFRALLERILMDHNILPKSAPESATTSEKSSGERNRPIIIGKLPKSAFKSFIAYVRAATAKMSRDPIHGPKIQENIATLTDEEIHSYETENPHARKNISILWSLMGFSAQLIEAIIVLDRWQFLREQESVKDCWVEPVFDYGMSPRNLAVIGLKK</sequence>
<evidence type="ECO:0000313" key="3">
    <source>
        <dbReference type="Proteomes" id="UP000191285"/>
    </source>
</evidence>
<dbReference type="STRING" id="303698.A0A1V6TGJ9"/>
<dbReference type="InterPro" id="IPR052220">
    <property type="entry name" value="METTL25"/>
</dbReference>
<evidence type="ECO:0000259" key="1">
    <source>
        <dbReference type="Pfam" id="PF13679"/>
    </source>
</evidence>
<dbReference type="PANTHER" id="PTHR12496:SF0">
    <property type="entry name" value="METHYLTRANSFERASE DOMAIN-CONTAINING PROTEIN"/>
    <property type="match status" value="1"/>
</dbReference>
<feature type="domain" description="Methyltransferase" evidence="1">
    <location>
        <begin position="147"/>
        <end position="392"/>
    </location>
</feature>
<gene>
    <name evidence="2" type="ORF">PENSTE_c006G06489</name>
</gene>
<organism evidence="2 3">
    <name type="scientific">Penicillium steckii</name>
    <dbReference type="NCBI Taxonomy" id="303698"/>
    <lineage>
        <taxon>Eukaryota</taxon>
        <taxon>Fungi</taxon>
        <taxon>Dikarya</taxon>
        <taxon>Ascomycota</taxon>
        <taxon>Pezizomycotina</taxon>
        <taxon>Eurotiomycetes</taxon>
        <taxon>Eurotiomycetidae</taxon>
        <taxon>Eurotiales</taxon>
        <taxon>Aspergillaceae</taxon>
        <taxon>Penicillium</taxon>
    </lineage>
</organism>
<keyword evidence="3" id="KW-1185">Reference proteome</keyword>
<protein>
    <recommendedName>
        <fullName evidence="1">Methyltransferase domain-containing protein</fullName>
    </recommendedName>
</protein>
<dbReference type="OrthoDB" id="10258156at2759"/>
<evidence type="ECO:0000313" key="2">
    <source>
        <dbReference type="EMBL" id="OQE25134.1"/>
    </source>
</evidence>